<dbReference type="SUPFAM" id="SSF50965">
    <property type="entry name" value="Galactose oxidase, central domain"/>
    <property type="match status" value="1"/>
</dbReference>
<proteinExistence type="predicted"/>
<dbReference type="Proteomes" id="UP000825935">
    <property type="component" value="Chromosome 5"/>
</dbReference>
<comment type="caution">
    <text evidence="4">The sequence shown here is derived from an EMBL/GenBank/DDBJ whole genome shotgun (WGS) entry which is preliminary data.</text>
</comment>
<evidence type="ECO:0008006" key="6">
    <source>
        <dbReference type="Google" id="ProtNLM"/>
    </source>
</evidence>
<dbReference type="InterPro" id="IPR011043">
    <property type="entry name" value="Gal_Oxase/kelch_b-propeller"/>
</dbReference>
<keyword evidence="3" id="KW-0812">Transmembrane</keyword>
<name>A0A8T2UP11_CERRI</name>
<reference evidence="4" key="1">
    <citation type="submission" date="2021-08" db="EMBL/GenBank/DDBJ databases">
        <title>WGS assembly of Ceratopteris richardii.</title>
        <authorList>
            <person name="Marchant D.B."/>
            <person name="Chen G."/>
            <person name="Jenkins J."/>
            <person name="Shu S."/>
            <person name="Leebens-Mack J."/>
            <person name="Grimwood J."/>
            <person name="Schmutz J."/>
            <person name="Soltis P."/>
            <person name="Soltis D."/>
            <person name="Chen Z.-H."/>
        </authorList>
    </citation>
    <scope>NUCLEOTIDE SEQUENCE</scope>
    <source>
        <strain evidence="4">Whitten #5841</strain>
        <tissue evidence="4">Leaf</tissue>
    </source>
</reference>
<sequence>MKGMHMEPSDQLGRLHQELMEVKRSVTRSQWLAAVLTVLVVILAIALIAVGATQGRSIRHLKGREGLIPNPNVTFATGSGDRSLYDLTYGGSLFRGSGFWAAKRPLQTMLSDHAAVGYNDVVFILGGSKSDGNSTTENVTSEVWKYDSVLHNYTLMAPMPEPRYRFGAALIENTIYVVGGRNVSDNQQSQPNDGMVKTMFIYDIVSNTWTRGPDAPEYQGDTCAAALDGRVYMIGGYGVNYTYLNITTVYDPEKKSWSRLPDMPTPRGDLMCASIADEIYVLGGYYDPTNQKPNSFSSKMESFNPKTAVWTTRPDLLTARGDAAIAVLEGNKLMLVGGEGHYRDQDNYKYPKHVNEVYYVDDQTWVQKAMIPTARFRTAAATAGGLTFVFGGADVCIQQPVCPTLENNEVFLDLDHPHVYIYLKNEAYNDNAKLTTYPL</sequence>
<evidence type="ECO:0000313" key="5">
    <source>
        <dbReference type="Proteomes" id="UP000825935"/>
    </source>
</evidence>
<evidence type="ECO:0000313" key="4">
    <source>
        <dbReference type="EMBL" id="KAH7437891.1"/>
    </source>
</evidence>
<dbReference type="SMART" id="SM00612">
    <property type="entry name" value="Kelch"/>
    <property type="match status" value="5"/>
</dbReference>
<keyword evidence="2" id="KW-0677">Repeat</keyword>
<evidence type="ECO:0000256" key="2">
    <source>
        <dbReference type="ARBA" id="ARBA00022737"/>
    </source>
</evidence>
<dbReference type="EMBL" id="CM035410">
    <property type="protein sequence ID" value="KAH7437890.1"/>
    <property type="molecule type" value="Genomic_DNA"/>
</dbReference>
<keyword evidence="5" id="KW-1185">Reference proteome</keyword>
<evidence type="ECO:0000256" key="3">
    <source>
        <dbReference type="SAM" id="Phobius"/>
    </source>
</evidence>
<keyword evidence="3" id="KW-1133">Transmembrane helix</keyword>
<dbReference type="EMBL" id="CM035410">
    <property type="protein sequence ID" value="KAH7437889.1"/>
    <property type="molecule type" value="Genomic_DNA"/>
</dbReference>
<dbReference type="Gene3D" id="2.120.10.80">
    <property type="entry name" value="Kelch-type beta propeller"/>
    <property type="match status" value="2"/>
</dbReference>
<keyword evidence="1" id="KW-0880">Kelch repeat</keyword>
<dbReference type="Pfam" id="PF24681">
    <property type="entry name" value="Kelch_KLHDC2_KLHL20_DRC7"/>
    <property type="match status" value="1"/>
</dbReference>
<dbReference type="InterPro" id="IPR015915">
    <property type="entry name" value="Kelch-typ_b-propeller"/>
</dbReference>
<dbReference type="OrthoDB" id="191037at2759"/>
<protein>
    <recommendedName>
        <fullName evidence="6">Galactose oxidase</fullName>
    </recommendedName>
</protein>
<dbReference type="EMBL" id="CM035410">
    <property type="protein sequence ID" value="KAH7437891.1"/>
    <property type="molecule type" value="Genomic_DNA"/>
</dbReference>
<dbReference type="AlphaFoldDB" id="A0A8T2UP11"/>
<dbReference type="PANTHER" id="PTHR45632">
    <property type="entry name" value="LD33804P"/>
    <property type="match status" value="1"/>
</dbReference>
<keyword evidence="3" id="KW-0472">Membrane</keyword>
<accession>A0A8T2UP11</accession>
<dbReference type="InterPro" id="IPR006652">
    <property type="entry name" value="Kelch_1"/>
</dbReference>
<organism evidence="4 5">
    <name type="scientific">Ceratopteris richardii</name>
    <name type="common">Triangle waterfern</name>
    <dbReference type="NCBI Taxonomy" id="49495"/>
    <lineage>
        <taxon>Eukaryota</taxon>
        <taxon>Viridiplantae</taxon>
        <taxon>Streptophyta</taxon>
        <taxon>Embryophyta</taxon>
        <taxon>Tracheophyta</taxon>
        <taxon>Polypodiopsida</taxon>
        <taxon>Polypodiidae</taxon>
        <taxon>Polypodiales</taxon>
        <taxon>Pteridineae</taxon>
        <taxon>Pteridaceae</taxon>
        <taxon>Parkerioideae</taxon>
        <taxon>Ceratopteris</taxon>
    </lineage>
</organism>
<evidence type="ECO:0000256" key="1">
    <source>
        <dbReference type="ARBA" id="ARBA00022441"/>
    </source>
</evidence>
<feature type="transmembrane region" description="Helical" evidence="3">
    <location>
        <begin position="31"/>
        <end position="52"/>
    </location>
</feature>
<gene>
    <name evidence="4" type="ORF">KP509_05G093800</name>
</gene>
<dbReference type="PANTHER" id="PTHR45632:SF3">
    <property type="entry name" value="KELCH-LIKE PROTEIN 32"/>
    <property type="match status" value="1"/>
</dbReference>